<evidence type="ECO:0000313" key="4">
    <source>
        <dbReference type="Proteomes" id="UP000216001"/>
    </source>
</evidence>
<dbReference type="PANTHER" id="PTHR34227:SF6">
    <property type="entry name" value="TAT PROOFREADING CHAPERONE DMSD"/>
    <property type="match status" value="1"/>
</dbReference>
<dbReference type="AlphaFoldDB" id="A0A264VPV8"/>
<dbReference type="PANTHER" id="PTHR34227">
    <property type="entry name" value="CHAPERONE PROTEIN YCDY"/>
    <property type="match status" value="1"/>
</dbReference>
<dbReference type="Proteomes" id="UP000216001">
    <property type="component" value="Unassembled WGS sequence"/>
</dbReference>
<protein>
    <recommendedName>
        <fullName evidence="2">Tat proofreading chaperone DmsD</fullName>
    </recommendedName>
    <alternativeName>
        <fullName evidence="2">DMSO reductase maturation protein</fullName>
    </alternativeName>
    <alternativeName>
        <fullName evidence="2">Twin-arginine leader-binding protein DmsD</fullName>
    </alternativeName>
</protein>
<dbReference type="InterPro" id="IPR020945">
    <property type="entry name" value="DMSO/NO3_reduct_chaperone"/>
</dbReference>
<comment type="function">
    <text evidence="2">Required for biogenesis/assembly of DMSO reductase, but not for the interaction of the DmsA signal peptide with the Tat system. May be part of a chaperone cascade complex that facilitates a folding-maturation pathway for the substrate protein.</text>
</comment>
<dbReference type="GeneID" id="92276446"/>
<comment type="caution">
    <text evidence="3">The sequence shown here is derived from an EMBL/GenBank/DDBJ whole genome shotgun (WGS) entry which is preliminary data.</text>
</comment>
<gene>
    <name evidence="2" type="primary">dmsD</name>
    <name evidence="3" type="ORF">CHI95_17440</name>
</gene>
<dbReference type="Gene3D" id="1.10.3480.10">
    <property type="entry name" value="TorD-like"/>
    <property type="match status" value="1"/>
</dbReference>
<comment type="similarity">
    <text evidence="2">Belongs to the TorD/DmsD family. DmsD subfamily.</text>
</comment>
<dbReference type="InterPro" id="IPR028611">
    <property type="entry name" value="DmsD_chaperone"/>
</dbReference>
<dbReference type="STRING" id="587.RB151_039850"/>
<dbReference type="SUPFAM" id="SSF89155">
    <property type="entry name" value="TorD-like"/>
    <property type="match status" value="1"/>
</dbReference>
<dbReference type="HAMAP" id="MF_00940">
    <property type="entry name" value="DmsD_chaperone"/>
    <property type="match status" value="1"/>
</dbReference>
<dbReference type="Pfam" id="PF02613">
    <property type="entry name" value="Nitrate_red_del"/>
    <property type="match status" value="1"/>
</dbReference>
<dbReference type="PIRSF" id="PIRSF004690">
    <property type="entry name" value="DmsD"/>
    <property type="match status" value="1"/>
</dbReference>
<dbReference type="InterPro" id="IPR026269">
    <property type="entry name" value="DmsD-type"/>
</dbReference>
<dbReference type="GO" id="GO:0005048">
    <property type="term" value="F:signal sequence binding"/>
    <property type="evidence" value="ECO:0007669"/>
    <property type="project" value="InterPro"/>
</dbReference>
<sequence length="212" mass="24199">MQEARFLEHVAVTGRVLGSLFYFSPENENNAEIITILQEPTWHEEWPFALPSLAKISQLLQSSAQENEPLSEAWQRLFIGPYALPAPPWGSVWLDKERIVFGDSTVELRQWMRAKGVEPVTTQKEPEDHFGLILMLAAWLAEQNRRADLEELLAWHLLPWSAHFLEVLIDSANSDFYRALAILAKETLDGYQQQLTLPILEKSVYLSGNGTL</sequence>
<evidence type="ECO:0000256" key="2">
    <source>
        <dbReference type="HAMAP-Rule" id="MF_00940"/>
    </source>
</evidence>
<name>A0A264VPV8_PRORE</name>
<reference evidence="3 4" key="1">
    <citation type="submission" date="2017-07" db="EMBL/GenBank/DDBJ databases">
        <title>blaIMP-27 on transferable plasmids in Proteus mirabilis and Providencia rettgeri.</title>
        <authorList>
            <person name="Potter R."/>
        </authorList>
    </citation>
    <scope>NUCLEOTIDE SEQUENCE [LARGE SCALE GENOMIC DNA]</scope>
    <source>
        <strain evidence="3 4">PR1</strain>
    </source>
</reference>
<dbReference type="NCBIfam" id="NF008632">
    <property type="entry name" value="PRK11621.1"/>
    <property type="match status" value="1"/>
</dbReference>
<keyword evidence="1 2" id="KW-0143">Chaperone</keyword>
<proteinExistence type="inferred from homology"/>
<dbReference type="InterPro" id="IPR036411">
    <property type="entry name" value="TorD-like_sf"/>
</dbReference>
<evidence type="ECO:0000256" key="1">
    <source>
        <dbReference type="ARBA" id="ARBA00023186"/>
    </source>
</evidence>
<dbReference type="EMBL" id="NOWC01000023">
    <property type="protein sequence ID" value="OZS73322.1"/>
    <property type="molecule type" value="Genomic_DNA"/>
</dbReference>
<dbReference type="RefSeq" id="WP_094962376.1">
    <property type="nucleotide sequence ID" value="NZ_CP058958.1"/>
</dbReference>
<evidence type="ECO:0000313" key="3">
    <source>
        <dbReference type="EMBL" id="OZS73322.1"/>
    </source>
</evidence>
<organism evidence="3 4">
    <name type="scientific">Providencia rettgeri</name>
    <dbReference type="NCBI Taxonomy" id="587"/>
    <lineage>
        <taxon>Bacteria</taxon>
        <taxon>Pseudomonadati</taxon>
        <taxon>Pseudomonadota</taxon>
        <taxon>Gammaproteobacteria</taxon>
        <taxon>Enterobacterales</taxon>
        <taxon>Morganellaceae</taxon>
        <taxon>Providencia</taxon>
    </lineage>
</organism>
<accession>A0A264VPV8</accession>
<dbReference type="InterPro" id="IPR050289">
    <property type="entry name" value="TorD/DmsD_chaperones"/>
</dbReference>